<feature type="domain" description="YchJ-like middle NTF2-like" evidence="1">
    <location>
        <begin position="273"/>
        <end position="385"/>
    </location>
</feature>
<organism evidence="2 3">
    <name type="scientific">Micromonas commoda (strain RCC299 / NOUM17 / CCMP2709)</name>
    <name type="common">Picoplanktonic green alga</name>
    <dbReference type="NCBI Taxonomy" id="296587"/>
    <lineage>
        <taxon>Eukaryota</taxon>
        <taxon>Viridiplantae</taxon>
        <taxon>Chlorophyta</taxon>
        <taxon>Mamiellophyceae</taxon>
        <taxon>Mamiellales</taxon>
        <taxon>Mamiellaceae</taxon>
        <taxon>Micromonas</taxon>
    </lineage>
</organism>
<dbReference type="InParanoid" id="C1E8D4"/>
<dbReference type="EMBL" id="CP001327">
    <property type="protein sequence ID" value="ACO64494.1"/>
    <property type="molecule type" value="Genomic_DNA"/>
</dbReference>
<dbReference type="Pfam" id="PF17775">
    <property type="entry name" value="YchJ_M-like"/>
    <property type="match status" value="1"/>
</dbReference>
<protein>
    <recommendedName>
        <fullName evidence="1">YchJ-like middle NTF2-like domain-containing protein</fullName>
    </recommendedName>
</protein>
<name>C1E8D4_MICCC</name>
<keyword evidence="3" id="KW-1185">Reference proteome</keyword>
<dbReference type="Pfam" id="PF02810">
    <property type="entry name" value="SEC-C"/>
    <property type="match status" value="1"/>
</dbReference>
<sequence length="400" mass="43542">MRQPVLIRHQFARVAQLHVGANADEFVVKLVHQPVGDPAWCVARPRWTTALKLSCDGVVKVGLQAPLVVLQNVRGGTPMDFPFIKELRHEPVRHCASFCAGRVYPGRQPMLTIYCRVSSSLSEIFISQHVERRLLLRGSLARHNPSRGPARDLVSNRVPIKGIMSSAICRTFVVPARGSVASRATQPARGVFSGAKSLEPRSGAVTLVSAHGRHRDVSVCMGRKGMLAELMDDGTDSAGDAKVDPRCPCGSGKDYSVCCGPHHDGAAPADSITPEAIVRARFSAYVKNVPKYIVASTHPDSKDMKRKDDPAEARAQLEKDADATMKKVQFTSLRVKGTKEGDGETFVTYEVSYKAAGKKNRGGTKTLAERSRYKMADGEFKYFDALPLNSSSDMNAVGQI</sequence>
<dbReference type="OrthoDB" id="525903at2759"/>
<dbReference type="eggNOG" id="ENOG502S4BV">
    <property type="taxonomic scope" value="Eukaryota"/>
</dbReference>
<proteinExistence type="predicted"/>
<evidence type="ECO:0000259" key="1">
    <source>
        <dbReference type="Pfam" id="PF17775"/>
    </source>
</evidence>
<dbReference type="KEGG" id="mis:MICPUN_59332"/>
<dbReference type="InterPro" id="IPR032710">
    <property type="entry name" value="NTF2-like_dom_sf"/>
</dbReference>
<dbReference type="AlphaFoldDB" id="C1E8D4"/>
<dbReference type="InterPro" id="IPR048469">
    <property type="entry name" value="YchJ-like_M"/>
</dbReference>
<dbReference type="RefSeq" id="XP_002503236.1">
    <property type="nucleotide sequence ID" value="XM_002503190.1"/>
</dbReference>
<accession>C1E8D4</accession>
<dbReference type="Proteomes" id="UP000002009">
    <property type="component" value="Chromosome 6"/>
</dbReference>
<dbReference type="Gene3D" id="3.10.450.50">
    <property type="match status" value="1"/>
</dbReference>
<gene>
    <name evidence="2" type="ORF">MICPUN_59332</name>
</gene>
<evidence type="ECO:0000313" key="3">
    <source>
        <dbReference type="Proteomes" id="UP000002009"/>
    </source>
</evidence>
<evidence type="ECO:0000313" key="2">
    <source>
        <dbReference type="EMBL" id="ACO64494.1"/>
    </source>
</evidence>
<reference evidence="2 3" key="1">
    <citation type="journal article" date="2009" name="Science">
        <title>Green evolution and dynamic adaptations revealed by genomes of the marine picoeukaryotes Micromonas.</title>
        <authorList>
            <person name="Worden A.Z."/>
            <person name="Lee J.H."/>
            <person name="Mock T."/>
            <person name="Rouze P."/>
            <person name="Simmons M.P."/>
            <person name="Aerts A.L."/>
            <person name="Allen A.E."/>
            <person name="Cuvelier M.L."/>
            <person name="Derelle E."/>
            <person name="Everett M.V."/>
            <person name="Foulon E."/>
            <person name="Grimwood J."/>
            <person name="Gundlach H."/>
            <person name="Henrissat B."/>
            <person name="Napoli C."/>
            <person name="McDonald S.M."/>
            <person name="Parker M.S."/>
            <person name="Rombauts S."/>
            <person name="Salamov A."/>
            <person name="Von Dassow P."/>
            <person name="Badger J.H."/>
            <person name="Coutinho P.M."/>
            <person name="Demir E."/>
            <person name="Dubchak I."/>
            <person name="Gentemann C."/>
            <person name="Eikrem W."/>
            <person name="Gready J.E."/>
            <person name="John U."/>
            <person name="Lanier W."/>
            <person name="Lindquist E.A."/>
            <person name="Lucas S."/>
            <person name="Mayer K.F."/>
            <person name="Moreau H."/>
            <person name="Not F."/>
            <person name="Otillar R."/>
            <person name="Panaud O."/>
            <person name="Pangilinan J."/>
            <person name="Paulsen I."/>
            <person name="Piegu B."/>
            <person name="Poliakov A."/>
            <person name="Robbens S."/>
            <person name="Schmutz J."/>
            <person name="Toulza E."/>
            <person name="Wyss T."/>
            <person name="Zelensky A."/>
            <person name="Zhou K."/>
            <person name="Armbrust E.V."/>
            <person name="Bhattacharya D."/>
            <person name="Goodenough U.W."/>
            <person name="Van de Peer Y."/>
            <person name="Grigoriev I.V."/>
        </authorList>
    </citation>
    <scope>NUCLEOTIDE SEQUENCE [LARGE SCALE GENOMIC DNA]</scope>
    <source>
        <strain evidence="3">RCC299 / NOUM17</strain>
    </source>
</reference>
<dbReference type="GeneID" id="8244523"/>
<dbReference type="SUPFAM" id="SSF54427">
    <property type="entry name" value="NTF2-like"/>
    <property type="match status" value="1"/>
</dbReference>
<dbReference type="InterPro" id="IPR004027">
    <property type="entry name" value="SEC_C_motif"/>
</dbReference>